<dbReference type="Proteomes" id="UP000717996">
    <property type="component" value="Unassembled WGS sequence"/>
</dbReference>
<evidence type="ECO:0000313" key="2">
    <source>
        <dbReference type="Proteomes" id="UP000717996"/>
    </source>
</evidence>
<dbReference type="EMBL" id="JAANIT010000238">
    <property type="protein sequence ID" value="KAG1550051.1"/>
    <property type="molecule type" value="Genomic_DNA"/>
</dbReference>
<sequence>MLAFEILSQIVSNLKDDQETLATLATLSHTLRNITQPFLYYSPQFKTFKKFELFTSQLTEQTGSLVRQLDLHMLPHRWEAKMNKSLIRLAPKIPNLQLLNLDLCSQLTNKSLIQLTKYLYDLRILCIDQCTLINDEAIEALIQCCPRIQEIYLGSTHITDASLILMARHLKSLTRVHMPGCEKISEVGVRALTEECKTLKHFDIKDCYNIVGDFRQLISDNEYEDEYEFDEYESVYESEED</sequence>
<dbReference type="SMART" id="SM00367">
    <property type="entry name" value="LRR_CC"/>
    <property type="match status" value="4"/>
</dbReference>
<comment type="caution">
    <text evidence="1">The sequence shown here is derived from an EMBL/GenBank/DDBJ whole genome shotgun (WGS) entry which is preliminary data.</text>
</comment>
<organism evidence="1 2">
    <name type="scientific">Rhizopus oryzae</name>
    <name type="common">Mucormycosis agent</name>
    <name type="synonym">Rhizopus arrhizus var. delemar</name>
    <dbReference type="NCBI Taxonomy" id="64495"/>
    <lineage>
        <taxon>Eukaryota</taxon>
        <taxon>Fungi</taxon>
        <taxon>Fungi incertae sedis</taxon>
        <taxon>Mucoromycota</taxon>
        <taxon>Mucoromycotina</taxon>
        <taxon>Mucoromycetes</taxon>
        <taxon>Mucorales</taxon>
        <taxon>Mucorineae</taxon>
        <taxon>Rhizopodaceae</taxon>
        <taxon>Rhizopus</taxon>
    </lineage>
</organism>
<dbReference type="Gene3D" id="3.80.10.10">
    <property type="entry name" value="Ribonuclease Inhibitor"/>
    <property type="match status" value="1"/>
</dbReference>
<name>A0A9P6YJD4_RHIOR</name>
<dbReference type="GO" id="GO:0031146">
    <property type="term" value="P:SCF-dependent proteasomal ubiquitin-dependent protein catabolic process"/>
    <property type="evidence" value="ECO:0007669"/>
    <property type="project" value="TreeGrafter"/>
</dbReference>
<dbReference type="PANTHER" id="PTHR13318:SF95">
    <property type="entry name" value="F-BOX PROTEIN YLR352W"/>
    <property type="match status" value="1"/>
</dbReference>
<dbReference type="InterPro" id="IPR032675">
    <property type="entry name" value="LRR_dom_sf"/>
</dbReference>
<protein>
    <recommendedName>
        <fullName evidence="3">RNI-like protein</fullName>
    </recommendedName>
</protein>
<dbReference type="OrthoDB" id="421226at2759"/>
<dbReference type="SUPFAM" id="SSF52047">
    <property type="entry name" value="RNI-like"/>
    <property type="match status" value="1"/>
</dbReference>
<proteinExistence type="predicted"/>
<evidence type="ECO:0000313" key="1">
    <source>
        <dbReference type="EMBL" id="KAG1550051.1"/>
    </source>
</evidence>
<dbReference type="GO" id="GO:0019005">
    <property type="term" value="C:SCF ubiquitin ligase complex"/>
    <property type="evidence" value="ECO:0007669"/>
    <property type="project" value="TreeGrafter"/>
</dbReference>
<dbReference type="InterPro" id="IPR006553">
    <property type="entry name" value="Leu-rich_rpt_Cys-con_subtyp"/>
</dbReference>
<reference evidence="1" key="1">
    <citation type="journal article" date="2020" name="Microb. Genom.">
        <title>Genetic diversity of clinical and environmental Mucorales isolates obtained from an investigation of mucormycosis cases among solid organ transplant recipients.</title>
        <authorList>
            <person name="Nguyen M.H."/>
            <person name="Kaul D."/>
            <person name="Muto C."/>
            <person name="Cheng S.J."/>
            <person name="Richter R.A."/>
            <person name="Bruno V.M."/>
            <person name="Liu G."/>
            <person name="Beyhan S."/>
            <person name="Sundermann A.J."/>
            <person name="Mounaud S."/>
            <person name="Pasculle A.W."/>
            <person name="Nierman W.C."/>
            <person name="Driscoll E."/>
            <person name="Cumbie R."/>
            <person name="Clancy C.J."/>
            <person name="Dupont C.L."/>
        </authorList>
    </citation>
    <scope>NUCLEOTIDE SEQUENCE</scope>
    <source>
        <strain evidence="1">GL16</strain>
    </source>
</reference>
<accession>A0A9P6YJD4</accession>
<evidence type="ECO:0008006" key="3">
    <source>
        <dbReference type="Google" id="ProtNLM"/>
    </source>
</evidence>
<gene>
    <name evidence="1" type="ORF">G6F51_002681</name>
</gene>
<dbReference type="AlphaFoldDB" id="A0A9P6YJD4"/>
<dbReference type="PANTHER" id="PTHR13318">
    <property type="entry name" value="PARTNER OF PAIRED, ISOFORM B-RELATED"/>
    <property type="match status" value="1"/>
</dbReference>
<dbReference type="OMA" id="CATITDE"/>